<dbReference type="AlphaFoldDB" id="A0A804KVM4"/>
<dbReference type="Gramene" id="Ma10_t13010.1">
    <property type="protein sequence ID" value="Ma10_p13010.1"/>
    <property type="gene ID" value="Ma10_g13010"/>
</dbReference>
<proteinExistence type="predicted"/>
<dbReference type="EnsemblPlants" id="Ma10_t13010.1">
    <property type="protein sequence ID" value="Ma10_p13010.1"/>
    <property type="gene ID" value="Ma10_g13010"/>
</dbReference>
<organism evidence="2 3">
    <name type="scientific">Musa acuminata subsp. malaccensis</name>
    <name type="common">Wild banana</name>
    <name type="synonym">Musa malaccensis</name>
    <dbReference type="NCBI Taxonomy" id="214687"/>
    <lineage>
        <taxon>Eukaryota</taxon>
        <taxon>Viridiplantae</taxon>
        <taxon>Streptophyta</taxon>
        <taxon>Embryophyta</taxon>
        <taxon>Tracheophyta</taxon>
        <taxon>Spermatophyta</taxon>
        <taxon>Magnoliopsida</taxon>
        <taxon>Liliopsida</taxon>
        <taxon>Zingiberales</taxon>
        <taxon>Musaceae</taxon>
        <taxon>Musa</taxon>
    </lineage>
</organism>
<dbReference type="EMBL" id="HG996476">
    <property type="protein sequence ID" value="CAG1853370.1"/>
    <property type="molecule type" value="Genomic_DNA"/>
</dbReference>
<reference evidence="1" key="1">
    <citation type="submission" date="2021-03" db="EMBL/GenBank/DDBJ databases">
        <authorList>
            <consortium name="Genoscope - CEA"/>
            <person name="William W."/>
        </authorList>
    </citation>
    <scope>NUCLEOTIDE SEQUENCE</scope>
    <source>
        <strain evidence="1">Doubled-haploid Pahang</strain>
    </source>
</reference>
<reference evidence="2" key="2">
    <citation type="submission" date="2021-05" db="UniProtKB">
        <authorList>
            <consortium name="EnsemblPlants"/>
        </authorList>
    </citation>
    <scope>IDENTIFICATION</scope>
    <source>
        <strain evidence="2">subsp. malaccensis</strain>
    </source>
</reference>
<protein>
    <submittedName>
        <fullName evidence="1">(wild Malaysian banana) hypothetical protein</fullName>
    </submittedName>
</protein>
<name>A0A804KVM4_MUSAM</name>
<evidence type="ECO:0000313" key="3">
    <source>
        <dbReference type="Proteomes" id="UP000012960"/>
    </source>
</evidence>
<evidence type="ECO:0000313" key="2">
    <source>
        <dbReference type="EnsemblPlants" id="Ma10_p13010.1"/>
    </source>
</evidence>
<dbReference type="InParanoid" id="A0A804KVM4"/>
<evidence type="ECO:0000313" key="1">
    <source>
        <dbReference type="EMBL" id="CAG1853370.1"/>
    </source>
</evidence>
<accession>A0A804KVM4</accession>
<keyword evidence="3" id="KW-1185">Reference proteome</keyword>
<dbReference type="Proteomes" id="UP000012960">
    <property type="component" value="Unplaced"/>
</dbReference>
<gene>
    <name evidence="1" type="ORF">GSMUA_315960.1</name>
</gene>
<sequence length="44" mass="4813">MVDPGILLRIEAEQLALQLQCLQDQIHLAPASITAPTCQSPTFH</sequence>